<dbReference type="Proteomes" id="UP000797356">
    <property type="component" value="Chromosome 4"/>
</dbReference>
<reference evidence="2" key="1">
    <citation type="journal article" date="2017" name="Gigascience">
        <title>The genome draft of coconut (Cocos nucifera).</title>
        <authorList>
            <person name="Xiao Y."/>
            <person name="Xu P."/>
            <person name="Fan H."/>
            <person name="Baudouin L."/>
            <person name="Xia W."/>
            <person name="Bocs S."/>
            <person name="Xu J."/>
            <person name="Li Q."/>
            <person name="Guo A."/>
            <person name="Zhou L."/>
            <person name="Li J."/>
            <person name="Wu Y."/>
            <person name="Ma Z."/>
            <person name="Armero A."/>
            <person name="Issali A.E."/>
            <person name="Liu N."/>
            <person name="Peng M."/>
            <person name="Yang Y."/>
        </authorList>
    </citation>
    <scope>NUCLEOTIDE SEQUENCE</scope>
    <source>
        <tissue evidence="2">Spear leaf of Hainan Tall coconut</tissue>
    </source>
</reference>
<proteinExistence type="predicted"/>
<name>A0A8K0I746_COCNU</name>
<evidence type="ECO:0000313" key="3">
    <source>
        <dbReference type="Proteomes" id="UP000797356"/>
    </source>
</evidence>
<evidence type="ECO:0000256" key="1">
    <source>
        <dbReference type="SAM" id="Coils"/>
    </source>
</evidence>
<protein>
    <submittedName>
        <fullName evidence="2">Uncharacterized protein</fullName>
    </submittedName>
</protein>
<evidence type="ECO:0000313" key="2">
    <source>
        <dbReference type="EMBL" id="KAG1338609.1"/>
    </source>
</evidence>
<comment type="caution">
    <text evidence="2">The sequence shown here is derived from an EMBL/GenBank/DDBJ whole genome shotgun (WGS) entry which is preliminary data.</text>
</comment>
<gene>
    <name evidence="2" type="ORF">COCNU_04G009150</name>
</gene>
<dbReference type="EMBL" id="CM017875">
    <property type="protein sequence ID" value="KAG1338609.1"/>
    <property type="molecule type" value="Genomic_DNA"/>
</dbReference>
<accession>A0A8K0I746</accession>
<dbReference type="AlphaFoldDB" id="A0A8K0I746"/>
<sequence length="131" mass="15260">MLGEDLLFAVMPQWDLNSCRRDLELEELVNYDFSSILDDCKKTVKDKATKEAKVVEELKKQLQKKLAIIKEKNKGLMDYQKKANEGEKRLLKLQPEVSKILKLEAKVKEVEEMVSSRDDMVVVRDKTLLVY</sequence>
<reference evidence="2" key="2">
    <citation type="submission" date="2019-07" db="EMBL/GenBank/DDBJ databases">
        <authorList>
            <person name="Yang Y."/>
            <person name="Bocs S."/>
            <person name="Baudouin L."/>
        </authorList>
    </citation>
    <scope>NUCLEOTIDE SEQUENCE</scope>
    <source>
        <tissue evidence="2">Spear leaf of Hainan Tall coconut</tissue>
    </source>
</reference>
<keyword evidence="1" id="KW-0175">Coiled coil</keyword>
<keyword evidence="3" id="KW-1185">Reference proteome</keyword>
<organism evidence="2 3">
    <name type="scientific">Cocos nucifera</name>
    <name type="common">Coconut palm</name>
    <dbReference type="NCBI Taxonomy" id="13894"/>
    <lineage>
        <taxon>Eukaryota</taxon>
        <taxon>Viridiplantae</taxon>
        <taxon>Streptophyta</taxon>
        <taxon>Embryophyta</taxon>
        <taxon>Tracheophyta</taxon>
        <taxon>Spermatophyta</taxon>
        <taxon>Magnoliopsida</taxon>
        <taxon>Liliopsida</taxon>
        <taxon>Arecaceae</taxon>
        <taxon>Arecoideae</taxon>
        <taxon>Cocoseae</taxon>
        <taxon>Attaleinae</taxon>
        <taxon>Cocos</taxon>
    </lineage>
</organism>
<feature type="coiled-coil region" evidence="1">
    <location>
        <begin position="45"/>
        <end position="72"/>
    </location>
</feature>